<feature type="domain" description="HTH luxR-type" evidence="1">
    <location>
        <begin position="199"/>
        <end position="264"/>
    </location>
</feature>
<dbReference type="Pfam" id="PF00196">
    <property type="entry name" value="GerE"/>
    <property type="match status" value="1"/>
</dbReference>
<protein>
    <recommendedName>
        <fullName evidence="1">HTH luxR-type domain-containing protein</fullName>
    </recommendedName>
</protein>
<dbReference type="SUPFAM" id="SSF46894">
    <property type="entry name" value="C-terminal effector domain of the bipartite response regulators"/>
    <property type="match status" value="1"/>
</dbReference>
<organism evidence="2 3">
    <name type="scientific">Legionella fallonii LLAP-10</name>
    <dbReference type="NCBI Taxonomy" id="1212491"/>
    <lineage>
        <taxon>Bacteria</taxon>
        <taxon>Pseudomonadati</taxon>
        <taxon>Pseudomonadota</taxon>
        <taxon>Gammaproteobacteria</taxon>
        <taxon>Legionellales</taxon>
        <taxon>Legionellaceae</taxon>
        <taxon>Legionella</taxon>
    </lineage>
</organism>
<dbReference type="InterPro" id="IPR036388">
    <property type="entry name" value="WH-like_DNA-bd_sf"/>
</dbReference>
<dbReference type="HOGENOM" id="CLU_1041286_0_0_6"/>
<dbReference type="InterPro" id="IPR016032">
    <property type="entry name" value="Sig_transdc_resp-reg_C-effctor"/>
</dbReference>
<evidence type="ECO:0000259" key="1">
    <source>
        <dbReference type="PROSITE" id="PS50043"/>
    </source>
</evidence>
<dbReference type="KEGG" id="lfa:LFA_2355"/>
<dbReference type="AlphaFoldDB" id="A0A098G6V6"/>
<dbReference type="CDD" id="cd06170">
    <property type="entry name" value="LuxR_C_like"/>
    <property type="match status" value="1"/>
</dbReference>
<gene>
    <name evidence="2" type="ORF">LFA_2355</name>
</gene>
<dbReference type="STRING" id="1212491.LFA_2355"/>
<evidence type="ECO:0000313" key="2">
    <source>
        <dbReference type="EMBL" id="CEG57726.1"/>
    </source>
</evidence>
<evidence type="ECO:0000313" key="3">
    <source>
        <dbReference type="Proteomes" id="UP000032430"/>
    </source>
</evidence>
<dbReference type="GO" id="GO:0006355">
    <property type="term" value="P:regulation of DNA-templated transcription"/>
    <property type="evidence" value="ECO:0007669"/>
    <property type="project" value="InterPro"/>
</dbReference>
<proteinExistence type="predicted"/>
<dbReference type="InterPro" id="IPR000792">
    <property type="entry name" value="Tscrpt_reg_LuxR_C"/>
</dbReference>
<dbReference type="SMART" id="SM00421">
    <property type="entry name" value="HTH_LUXR"/>
    <property type="match status" value="1"/>
</dbReference>
<sequence length="267" mass="31348">MNINEDMYFTYYNDINEIAKTLRAFGITYFAHKIIDNEGPKLYLGNAPALHELYHNEIMRKSSPIEGNVNQFKTGYYFFEHFPQPHPDSLEQLKANDIGNIFVIIKQDENQCEFFFFGSAHHNKNINHFYINNINLLESFILAYKSQATEIHAQCFNQRLLVNKVEASNAHYLSSQKLDKETVYSFLQQNVAKKLIFTVDNRKIKISKQEMNCLYHLLNFRTNKEMAQILSLSPRTIETHFTNLKDKFSVTSKEELARKIIELELPF</sequence>
<keyword evidence="3" id="KW-1185">Reference proteome</keyword>
<dbReference type="EMBL" id="LN614827">
    <property type="protein sequence ID" value="CEG57726.1"/>
    <property type="molecule type" value="Genomic_DNA"/>
</dbReference>
<accession>A0A098G6V6</accession>
<reference evidence="3" key="1">
    <citation type="submission" date="2014-09" db="EMBL/GenBank/DDBJ databases">
        <authorList>
            <person name="Gomez-Valero L."/>
        </authorList>
    </citation>
    <scope>NUCLEOTIDE SEQUENCE [LARGE SCALE GENOMIC DNA]</scope>
    <source>
        <strain evidence="3">ATCC700992</strain>
    </source>
</reference>
<dbReference type="OrthoDB" id="5650388at2"/>
<dbReference type="RefSeq" id="WP_045096173.1">
    <property type="nucleotide sequence ID" value="NZ_LN614827.1"/>
</dbReference>
<name>A0A098G6V6_9GAMM</name>
<dbReference type="Proteomes" id="UP000032430">
    <property type="component" value="Chromosome I"/>
</dbReference>
<dbReference type="PROSITE" id="PS50043">
    <property type="entry name" value="HTH_LUXR_2"/>
    <property type="match status" value="1"/>
</dbReference>
<dbReference type="Gene3D" id="1.10.10.10">
    <property type="entry name" value="Winged helix-like DNA-binding domain superfamily/Winged helix DNA-binding domain"/>
    <property type="match status" value="1"/>
</dbReference>
<dbReference type="GO" id="GO:0003677">
    <property type="term" value="F:DNA binding"/>
    <property type="evidence" value="ECO:0007669"/>
    <property type="project" value="InterPro"/>
</dbReference>